<evidence type="ECO:0000313" key="2">
    <source>
        <dbReference type="EMBL" id="GMI42160.1"/>
    </source>
</evidence>
<evidence type="ECO:0000313" key="3">
    <source>
        <dbReference type="Proteomes" id="UP001165060"/>
    </source>
</evidence>
<gene>
    <name evidence="2" type="ORF">TeGR_g1799</name>
</gene>
<protein>
    <submittedName>
        <fullName evidence="2">Uncharacterized protein</fullName>
    </submittedName>
</protein>
<keyword evidence="3" id="KW-1185">Reference proteome</keyword>
<feature type="compositionally biased region" description="Basic residues" evidence="1">
    <location>
        <begin position="231"/>
        <end position="249"/>
    </location>
</feature>
<feature type="compositionally biased region" description="Basic and acidic residues" evidence="1">
    <location>
        <begin position="74"/>
        <end position="85"/>
    </location>
</feature>
<feature type="compositionally biased region" description="Pro residues" evidence="1">
    <location>
        <begin position="132"/>
        <end position="141"/>
    </location>
</feature>
<proteinExistence type="predicted"/>
<dbReference type="Proteomes" id="UP001165060">
    <property type="component" value="Unassembled WGS sequence"/>
</dbReference>
<reference evidence="2 3" key="1">
    <citation type="journal article" date="2023" name="Commun. Biol.">
        <title>Genome analysis of Parmales, the sister group of diatoms, reveals the evolutionary specialization of diatoms from phago-mixotrophs to photoautotrophs.</title>
        <authorList>
            <person name="Ban H."/>
            <person name="Sato S."/>
            <person name="Yoshikawa S."/>
            <person name="Yamada K."/>
            <person name="Nakamura Y."/>
            <person name="Ichinomiya M."/>
            <person name="Sato N."/>
            <person name="Blanc-Mathieu R."/>
            <person name="Endo H."/>
            <person name="Kuwata A."/>
            <person name="Ogata H."/>
        </authorList>
    </citation>
    <scope>NUCLEOTIDE SEQUENCE [LARGE SCALE GENOMIC DNA]</scope>
</reference>
<name>A0ABQ6N7U8_9STRA</name>
<feature type="compositionally biased region" description="Low complexity" evidence="1">
    <location>
        <begin position="157"/>
        <end position="168"/>
    </location>
</feature>
<organism evidence="2 3">
    <name type="scientific">Tetraparma gracilis</name>
    <dbReference type="NCBI Taxonomy" id="2962635"/>
    <lineage>
        <taxon>Eukaryota</taxon>
        <taxon>Sar</taxon>
        <taxon>Stramenopiles</taxon>
        <taxon>Ochrophyta</taxon>
        <taxon>Bolidophyceae</taxon>
        <taxon>Parmales</taxon>
        <taxon>Triparmaceae</taxon>
        <taxon>Tetraparma</taxon>
    </lineage>
</organism>
<feature type="compositionally biased region" description="Basic residues" evidence="1">
    <location>
        <begin position="169"/>
        <end position="180"/>
    </location>
</feature>
<evidence type="ECO:0000256" key="1">
    <source>
        <dbReference type="SAM" id="MobiDB-lite"/>
    </source>
</evidence>
<accession>A0ABQ6N7U8</accession>
<dbReference type="EMBL" id="BRYB01002267">
    <property type="protein sequence ID" value="GMI42160.1"/>
    <property type="molecule type" value="Genomic_DNA"/>
</dbReference>
<sequence length="249" mass="26071">MSASRARSFPASKPRAPSFPVTPLHPPHPATPTSSGSLTSMVDQARNLSLARVQAASDNLLSFPPPPGSQGSDDSDRTRPYREPDAPAAAPQAPPPFRLQQRAQPHSPLPHHLSATSPSPFRLSATSVPFSTPAPRPPPTSVTPGLVLVPPGPVTFPAPGAAASAARRSSQKRREGKQRRSKDEGVARQLAMGGRTQGEQWGQVEKGGGGAGLGEWGSFEEEVSPGGGGGRKARARTAAKSILKKRSRY</sequence>
<comment type="caution">
    <text evidence="2">The sequence shown here is derived from an EMBL/GenBank/DDBJ whole genome shotgun (WGS) entry which is preliminary data.</text>
</comment>
<feature type="compositionally biased region" description="Gly residues" evidence="1">
    <location>
        <begin position="205"/>
        <end position="215"/>
    </location>
</feature>
<feature type="region of interest" description="Disordered" evidence="1">
    <location>
        <begin position="1"/>
        <end position="249"/>
    </location>
</feature>